<dbReference type="GO" id="GO:0016020">
    <property type="term" value="C:membrane"/>
    <property type="evidence" value="ECO:0007669"/>
    <property type="project" value="GOC"/>
</dbReference>
<dbReference type="GO" id="GO:0009245">
    <property type="term" value="P:lipid A biosynthetic process"/>
    <property type="evidence" value="ECO:0007669"/>
    <property type="project" value="UniProtKB-KW"/>
</dbReference>
<evidence type="ECO:0000256" key="6">
    <source>
        <dbReference type="ARBA" id="ARBA00023315"/>
    </source>
</evidence>
<feature type="domain" description="UDP-3-O-[3-hydroxymyristoyl] glucosamine N-acyltransferase non-repeat region" evidence="7">
    <location>
        <begin position="21"/>
        <end position="86"/>
    </location>
</feature>
<sequence>MHTLGELAAFVGAELIGEASVEIHSLATSANAQKGQLTYISTSKYKADLLTSKASAIIITKDLLGDCPTNSLVVDDVYLAFAKITHRFKQTSTHLNGVHNSAVVHSDNNIATNCTIGENVVIGKNHHIGANVVIEQGVTIGDNANIQPNVTILQGCSIGNNVVIYAGVVIGSDGFGNALDSNKHWHSIAHLGNVVIGDEVNIGANTVIDRGTLEDTKIQDGVHLDNLVHIAHNVDLGAHTAIAAGVTIGGSAVLGKHCQVGGGAVIASHMHLEDNTIITGSSTVDKHLKTGCYTGFTSISKHSEWKRTQLWLSKLAKIAKHLNIKLKNL</sequence>
<name>A0A1W1E0K4_9ZZZZ</name>
<dbReference type="Pfam" id="PF14602">
    <property type="entry name" value="Hexapep_2"/>
    <property type="match status" value="1"/>
</dbReference>
<dbReference type="InterPro" id="IPR011004">
    <property type="entry name" value="Trimer_LpxA-like_sf"/>
</dbReference>
<evidence type="ECO:0000313" key="8">
    <source>
        <dbReference type="EMBL" id="SFV87493.1"/>
    </source>
</evidence>
<dbReference type="SUPFAM" id="SSF51161">
    <property type="entry name" value="Trimeric LpxA-like enzymes"/>
    <property type="match status" value="1"/>
</dbReference>
<dbReference type="NCBIfam" id="NF002060">
    <property type="entry name" value="PRK00892.1"/>
    <property type="match status" value="1"/>
</dbReference>
<protein>
    <submittedName>
        <fullName evidence="8">UDP-3-O-[3-hydroxymyristoyl] glucosamine N-acyltransferase</fullName>
        <ecNumber evidence="8">2.3.1.-</ecNumber>
    </submittedName>
</protein>
<accession>A0A1W1E0K4</accession>
<gene>
    <name evidence="8" type="ORF">MNB_SUP05-SYMBIONT-5-110</name>
</gene>
<dbReference type="PANTHER" id="PTHR43378:SF2">
    <property type="entry name" value="UDP-3-O-ACYLGLUCOSAMINE N-ACYLTRANSFERASE 1, MITOCHONDRIAL-RELATED"/>
    <property type="match status" value="1"/>
</dbReference>
<keyword evidence="4" id="KW-0677">Repeat</keyword>
<evidence type="ECO:0000259" key="7">
    <source>
        <dbReference type="Pfam" id="PF04613"/>
    </source>
</evidence>
<organism evidence="8">
    <name type="scientific">hydrothermal vent metagenome</name>
    <dbReference type="NCBI Taxonomy" id="652676"/>
    <lineage>
        <taxon>unclassified sequences</taxon>
        <taxon>metagenomes</taxon>
        <taxon>ecological metagenomes</taxon>
    </lineage>
</organism>
<dbReference type="Pfam" id="PF00132">
    <property type="entry name" value="Hexapep"/>
    <property type="match status" value="2"/>
</dbReference>
<dbReference type="NCBIfam" id="TIGR01853">
    <property type="entry name" value="lipid_A_lpxD"/>
    <property type="match status" value="1"/>
</dbReference>
<evidence type="ECO:0000256" key="4">
    <source>
        <dbReference type="ARBA" id="ARBA00022737"/>
    </source>
</evidence>
<dbReference type="InterPro" id="IPR001451">
    <property type="entry name" value="Hexapep"/>
</dbReference>
<evidence type="ECO:0000256" key="5">
    <source>
        <dbReference type="ARBA" id="ARBA00023098"/>
    </source>
</evidence>
<keyword evidence="3 8" id="KW-0808">Transferase</keyword>
<dbReference type="InterPro" id="IPR007691">
    <property type="entry name" value="LpxD"/>
</dbReference>
<proteinExistence type="inferred from homology"/>
<keyword evidence="6 8" id="KW-0012">Acyltransferase</keyword>
<keyword evidence="1" id="KW-0444">Lipid biosynthesis</keyword>
<evidence type="ECO:0000256" key="3">
    <source>
        <dbReference type="ARBA" id="ARBA00022679"/>
    </source>
</evidence>
<dbReference type="InterPro" id="IPR020573">
    <property type="entry name" value="UDP_GlcNAc_AcTrfase_non-rep"/>
</dbReference>
<dbReference type="CDD" id="cd03352">
    <property type="entry name" value="LbH_LpxD"/>
    <property type="match status" value="1"/>
</dbReference>
<dbReference type="AlphaFoldDB" id="A0A1W1E0K4"/>
<dbReference type="Gene3D" id="3.40.1390.10">
    <property type="entry name" value="MurE/MurF, N-terminal domain"/>
    <property type="match status" value="1"/>
</dbReference>
<dbReference type="PANTHER" id="PTHR43378">
    <property type="entry name" value="UDP-3-O-ACYLGLUCOSAMINE N-ACYLTRANSFERASE"/>
    <property type="match status" value="1"/>
</dbReference>
<reference evidence="8" key="1">
    <citation type="submission" date="2016-10" db="EMBL/GenBank/DDBJ databases">
        <authorList>
            <person name="de Groot N.N."/>
        </authorList>
    </citation>
    <scope>NUCLEOTIDE SEQUENCE</scope>
</reference>
<dbReference type="Pfam" id="PF04613">
    <property type="entry name" value="LpxD"/>
    <property type="match status" value="1"/>
</dbReference>
<dbReference type="GO" id="GO:0016410">
    <property type="term" value="F:N-acyltransferase activity"/>
    <property type="evidence" value="ECO:0007669"/>
    <property type="project" value="InterPro"/>
</dbReference>
<evidence type="ECO:0000256" key="2">
    <source>
        <dbReference type="ARBA" id="ARBA00022556"/>
    </source>
</evidence>
<dbReference type="EMBL" id="FPHZ01000027">
    <property type="protein sequence ID" value="SFV87493.1"/>
    <property type="molecule type" value="Genomic_DNA"/>
</dbReference>
<dbReference type="EC" id="2.3.1.-" evidence="8"/>
<keyword evidence="2" id="KW-0441">Lipid A biosynthesis</keyword>
<evidence type="ECO:0000256" key="1">
    <source>
        <dbReference type="ARBA" id="ARBA00022516"/>
    </source>
</evidence>
<keyword evidence="5" id="KW-0443">Lipid metabolism</keyword>
<dbReference type="HAMAP" id="MF_00523">
    <property type="entry name" value="LpxD"/>
    <property type="match status" value="1"/>
</dbReference>
<dbReference type="Gene3D" id="2.160.10.10">
    <property type="entry name" value="Hexapeptide repeat proteins"/>
    <property type="match status" value="1"/>
</dbReference>